<evidence type="ECO:0000313" key="17">
    <source>
        <dbReference type="Proteomes" id="UP001549162"/>
    </source>
</evidence>
<dbReference type="InterPro" id="IPR008278">
    <property type="entry name" value="4-PPantetheinyl_Trfase_dom"/>
</dbReference>
<comment type="similarity">
    <text evidence="14">Belongs to the NnrD/CARKD family.</text>
</comment>
<evidence type="ECO:0000256" key="14">
    <source>
        <dbReference type="HAMAP-Rule" id="MF_01965"/>
    </source>
</evidence>
<dbReference type="EC" id="4.2.1.136" evidence="14"/>
<proteinExistence type="inferred from homology"/>
<dbReference type="PANTHER" id="PTHR12592:SF0">
    <property type="entry name" value="ATP-DEPENDENT (S)-NAD(P)H-HYDRATE DEHYDRATASE"/>
    <property type="match status" value="1"/>
</dbReference>
<keyword evidence="12 14" id="KW-0456">Lyase</keyword>
<name>A0ABV2J9U7_9FIRM</name>
<evidence type="ECO:0000256" key="7">
    <source>
        <dbReference type="ARBA" id="ARBA00022842"/>
    </source>
</evidence>
<protein>
    <recommendedName>
        <fullName evidence="13 14">Multifunctional fusion protein</fullName>
    </recommendedName>
    <domain>
        <recommendedName>
            <fullName evidence="13">Holo-[acyl-carrier-protein] synthase</fullName>
            <shortName evidence="13">Holo-ACP synthase</shortName>
            <ecNumber evidence="13">2.7.8.7</ecNumber>
        </recommendedName>
        <alternativeName>
            <fullName evidence="13">4'-phosphopantetheinyl transferase AcpS</fullName>
        </alternativeName>
    </domain>
    <domain>
        <recommendedName>
            <fullName evidence="14">ADP-dependent (S)-NAD(P)H-hydrate dehydratase</fullName>
            <ecNumber evidence="14">4.2.1.136</ecNumber>
        </recommendedName>
        <alternativeName>
            <fullName evidence="14">ADP-dependent NAD(P)HX dehydratase</fullName>
        </alternativeName>
    </domain>
</protein>
<accession>A0ABV2J9U7</accession>
<sequence>MYGIDIVEVERIKNIVQKHPEFLPKVFTEEEIQRIQKRRTPYERIAGMYAAKEAVSKAIGTGIGKTTFHDIKLKYIEEVPHAEVKGEKYYLSISHEKNYAIAVAIYGDKKIEIEEEILKKFKKRNPYSHKGDFGKIAIIAGSLGMTGSAFLSTKAALKMGAGLVYNIVPEEILNIMSIKYVEPIAKSFEKLDDLKNFLQEIDVLAVGPGMGLDERAVQIFKTALSVDKKIIVDADGLNIMSKNLEILQRRKEYTTVLTPHEGEFARLIDTEVSEIRKNRIKLSTEFAKKYKVVLLLKGHQTVITDGEKIHINQTGNPGMATAGSGDVLTGMIATLLKTQTTFDSALTGAYIHGLCGDLAAKRKSMTTIIARDLIEELDIVFKNIEKLL</sequence>
<dbReference type="InterPro" id="IPR017953">
    <property type="entry name" value="Carbohydrate_kinase_pred_CS"/>
</dbReference>
<comment type="catalytic activity">
    <reaction evidence="14">
        <text>(6S)-NADHX + ADP = AMP + phosphate + NADH + H(+)</text>
        <dbReference type="Rhea" id="RHEA:32223"/>
        <dbReference type="ChEBI" id="CHEBI:15378"/>
        <dbReference type="ChEBI" id="CHEBI:43474"/>
        <dbReference type="ChEBI" id="CHEBI:57945"/>
        <dbReference type="ChEBI" id="CHEBI:64074"/>
        <dbReference type="ChEBI" id="CHEBI:456215"/>
        <dbReference type="ChEBI" id="CHEBI:456216"/>
        <dbReference type="EC" id="4.2.1.136"/>
    </reaction>
</comment>
<keyword evidence="2 13" id="KW-0808">Transferase</keyword>
<gene>
    <name evidence="13" type="primary">acpS</name>
    <name evidence="14" type="synonym">nnrD</name>
    <name evidence="16" type="ORF">ABID14_001209</name>
</gene>
<dbReference type="Proteomes" id="UP001549162">
    <property type="component" value="Unassembled WGS sequence"/>
</dbReference>
<organism evidence="16 17">
    <name type="scientific">Peptoniphilus olsenii</name>
    <dbReference type="NCBI Taxonomy" id="411570"/>
    <lineage>
        <taxon>Bacteria</taxon>
        <taxon>Bacillati</taxon>
        <taxon>Bacillota</taxon>
        <taxon>Tissierellia</taxon>
        <taxon>Tissierellales</taxon>
        <taxon>Peptoniphilaceae</taxon>
        <taxon>Peptoniphilus</taxon>
    </lineage>
</organism>
<evidence type="ECO:0000256" key="10">
    <source>
        <dbReference type="ARBA" id="ARBA00023098"/>
    </source>
</evidence>
<dbReference type="HAMAP" id="MF_00101">
    <property type="entry name" value="AcpS"/>
    <property type="match status" value="1"/>
</dbReference>
<comment type="similarity">
    <text evidence="13">Belongs to the P-Pant transferase superfamily. AcpS family.</text>
</comment>
<evidence type="ECO:0000259" key="15">
    <source>
        <dbReference type="PROSITE" id="PS51383"/>
    </source>
</evidence>
<keyword evidence="5 13" id="KW-0276">Fatty acid metabolism</keyword>
<keyword evidence="6 14" id="KW-0067">ATP-binding</keyword>
<evidence type="ECO:0000256" key="11">
    <source>
        <dbReference type="ARBA" id="ARBA00023160"/>
    </source>
</evidence>
<dbReference type="PROSITE" id="PS01050">
    <property type="entry name" value="YJEF_C_2"/>
    <property type="match status" value="1"/>
</dbReference>
<evidence type="ECO:0000313" key="16">
    <source>
        <dbReference type="EMBL" id="MET3617575.1"/>
    </source>
</evidence>
<dbReference type="RefSeq" id="WP_354368162.1">
    <property type="nucleotide sequence ID" value="NZ_JBEPMA010000006.1"/>
</dbReference>
<comment type="subunit">
    <text evidence="14">Homotetramer.</text>
</comment>
<comment type="cofactor">
    <cofactor evidence="13">
        <name>Mg(2+)</name>
        <dbReference type="ChEBI" id="CHEBI:18420"/>
    </cofactor>
</comment>
<feature type="domain" description="YjeF C-terminal" evidence="15">
    <location>
        <begin position="113"/>
        <end position="384"/>
    </location>
</feature>
<feature type="binding site" evidence="14">
    <location>
        <position position="326"/>
    </location>
    <ligand>
        <name>(6S)-NADPHX</name>
        <dbReference type="ChEBI" id="CHEBI:64076"/>
    </ligand>
</feature>
<dbReference type="Pfam" id="PF01256">
    <property type="entry name" value="Carb_kinase"/>
    <property type="match status" value="1"/>
</dbReference>
<dbReference type="EC" id="2.7.8.7" evidence="13"/>
<keyword evidence="11 13" id="KW-0275">Fatty acid biosynthesis</keyword>
<evidence type="ECO:0000256" key="3">
    <source>
        <dbReference type="ARBA" id="ARBA00022723"/>
    </source>
</evidence>
<comment type="function">
    <text evidence="14">Catalyzes the dehydration of the S-form of NAD(P)HX at the expense of ADP, which is converted to AMP. Together with NAD(P)HX epimerase, which catalyzes the epimerization of the S- and R-forms, the enzyme allows the repair of both epimers of NAD(P)HX, a damaged form of NAD(P)H that is a result of enzymatic or heat-dependent hydration.</text>
</comment>
<dbReference type="Gene3D" id="3.90.470.20">
    <property type="entry name" value="4'-phosphopantetheinyl transferase domain"/>
    <property type="match status" value="1"/>
</dbReference>
<dbReference type="GO" id="GO:0052856">
    <property type="term" value="F:NAD(P)HX epimerase activity"/>
    <property type="evidence" value="ECO:0007669"/>
    <property type="project" value="UniProtKB-EC"/>
</dbReference>
<evidence type="ECO:0000256" key="6">
    <source>
        <dbReference type="ARBA" id="ARBA00022840"/>
    </source>
</evidence>
<feature type="binding site" evidence="14">
    <location>
        <position position="325"/>
    </location>
    <ligand>
        <name>AMP</name>
        <dbReference type="ChEBI" id="CHEBI:456215"/>
    </ligand>
</feature>
<dbReference type="InterPro" id="IPR029056">
    <property type="entry name" value="Ribokinase-like"/>
</dbReference>
<keyword evidence="8 14" id="KW-0521">NADP</keyword>
<comment type="function">
    <text evidence="13">Transfers the 4'-phosphopantetheine moiety from coenzyme A to a Ser of acyl-carrier-protein.</text>
</comment>
<keyword evidence="7 13" id="KW-0460">Magnesium</keyword>
<dbReference type="Pfam" id="PF01648">
    <property type="entry name" value="ACPS"/>
    <property type="match status" value="1"/>
</dbReference>
<reference evidence="16 17" key="1">
    <citation type="submission" date="2024-06" db="EMBL/GenBank/DDBJ databases">
        <title>Genomic Encyclopedia of Type Strains, Phase IV (KMG-IV): sequencing the most valuable type-strain genomes for metagenomic binning, comparative biology and taxonomic classification.</title>
        <authorList>
            <person name="Goeker M."/>
        </authorList>
    </citation>
    <scope>NUCLEOTIDE SEQUENCE [LARGE SCALE GENOMIC DNA]</scope>
    <source>
        <strain evidence="16 17">DSM 21460</strain>
    </source>
</reference>
<comment type="caution">
    <text evidence="16">The sequence shown here is derived from an EMBL/GenBank/DDBJ whole genome shotgun (WGS) entry which is preliminary data.</text>
</comment>
<dbReference type="CDD" id="cd01171">
    <property type="entry name" value="YXKO-related"/>
    <property type="match status" value="1"/>
</dbReference>
<evidence type="ECO:0000256" key="5">
    <source>
        <dbReference type="ARBA" id="ARBA00022832"/>
    </source>
</evidence>
<feature type="binding site" evidence="14">
    <location>
        <position position="260"/>
    </location>
    <ligand>
        <name>(6S)-NADPHX</name>
        <dbReference type="ChEBI" id="CHEBI:64076"/>
    </ligand>
</feature>
<feature type="binding site" evidence="13">
    <location>
        <position position="5"/>
    </location>
    <ligand>
        <name>Mg(2+)</name>
        <dbReference type="ChEBI" id="CHEBI:18420"/>
    </ligand>
</feature>
<keyword evidence="13" id="KW-0963">Cytoplasm</keyword>
<dbReference type="InterPro" id="IPR002582">
    <property type="entry name" value="ACPS"/>
</dbReference>
<feature type="binding site" evidence="13">
    <location>
        <position position="53"/>
    </location>
    <ligand>
        <name>Mg(2+)</name>
        <dbReference type="ChEBI" id="CHEBI:18420"/>
    </ligand>
</feature>
<evidence type="ECO:0000256" key="4">
    <source>
        <dbReference type="ARBA" id="ARBA00022741"/>
    </source>
</evidence>
<dbReference type="NCBIfam" id="TIGR00516">
    <property type="entry name" value="acpS"/>
    <property type="match status" value="1"/>
</dbReference>
<feature type="binding site" evidence="14">
    <location>
        <position position="209"/>
    </location>
    <ligand>
        <name>(6S)-NADPHX</name>
        <dbReference type="ChEBI" id="CHEBI:64076"/>
    </ligand>
</feature>
<dbReference type="PROSITE" id="PS51383">
    <property type="entry name" value="YJEF_C_3"/>
    <property type="match status" value="1"/>
</dbReference>
<dbReference type="InterPro" id="IPR004568">
    <property type="entry name" value="Ppantetheine-prot_Trfase_dom"/>
</dbReference>
<keyword evidence="4 14" id="KW-0547">Nucleotide-binding</keyword>
<keyword evidence="17" id="KW-1185">Reference proteome</keyword>
<dbReference type="PANTHER" id="PTHR12592">
    <property type="entry name" value="ATP-DEPENDENT (S)-NAD(P)H-HYDRATE DEHYDRATASE FAMILY MEMBER"/>
    <property type="match status" value="1"/>
</dbReference>
<evidence type="ECO:0000256" key="2">
    <source>
        <dbReference type="ARBA" id="ARBA00022679"/>
    </source>
</evidence>
<keyword evidence="10 13" id="KW-0443">Lipid metabolism</keyword>
<dbReference type="SUPFAM" id="SSF56214">
    <property type="entry name" value="4'-phosphopantetheinyl transferase"/>
    <property type="match status" value="1"/>
</dbReference>
<dbReference type="Gene3D" id="3.40.1190.20">
    <property type="match status" value="1"/>
</dbReference>
<dbReference type="NCBIfam" id="TIGR00196">
    <property type="entry name" value="yjeF_cterm"/>
    <property type="match status" value="1"/>
</dbReference>
<comment type="subcellular location">
    <subcellularLocation>
        <location evidence="13">Cytoplasm</location>
    </subcellularLocation>
</comment>
<keyword evidence="16" id="KW-0413">Isomerase</keyword>
<keyword evidence="3 13" id="KW-0479">Metal-binding</keyword>
<dbReference type="InterPro" id="IPR000631">
    <property type="entry name" value="CARKD"/>
</dbReference>
<feature type="binding site" evidence="14">
    <location>
        <begin position="297"/>
        <end position="301"/>
    </location>
    <ligand>
        <name>AMP</name>
        <dbReference type="ChEBI" id="CHEBI:456215"/>
    </ligand>
</feature>
<evidence type="ECO:0000256" key="1">
    <source>
        <dbReference type="ARBA" id="ARBA00022516"/>
    </source>
</evidence>
<evidence type="ECO:0000256" key="12">
    <source>
        <dbReference type="ARBA" id="ARBA00023239"/>
    </source>
</evidence>
<comment type="caution">
    <text evidence="14">Lacks conserved residue(s) required for the propagation of feature annotation.</text>
</comment>
<evidence type="ECO:0000256" key="13">
    <source>
        <dbReference type="HAMAP-Rule" id="MF_00101"/>
    </source>
</evidence>
<comment type="catalytic activity">
    <reaction evidence="14">
        <text>(6S)-NADPHX + ADP = AMP + phosphate + NADPH + H(+)</text>
        <dbReference type="Rhea" id="RHEA:32235"/>
        <dbReference type="ChEBI" id="CHEBI:15378"/>
        <dbReference type="ChEBI" id="CHEBI:43474"/>
        <dbReference type="ChEBI" id="CHEBI:57783"/>
        <dbReference type="ChEBI" id="CHEBI:64076"/>
        <dbReference type="ChEBI" id="CHEBI:456215"/>
        <dbReference type="ChEBI" id="CHEBI:456216"/>
        <dbReference type="EC" id="4.2.1.136"/>
    </reaction>
</comment>
<evidence type="ECO:0000256" key="8">
    <source>
        <dbReference type="ARBA" id="ARBA00022857"/>
    </source>
</evidence>
<comment type="catalytic activity">
    <reaction evidence="13">
        <text>apo-[ACP] + CoA = holo-[ACP] + adenosine 3',5'-bisphosphate + H(+)</text>
        <dbReference type="Rhea" id="RHEA:12068"/>
        <dbReference type="Rhea" id="RHEA-COMP:9685"/>
        <dbReference type="Rhea" id="RHEA-COMP:9690"/>
        <dbReference type="ChEBI" id="CHEBI:15378"/>
        <dbReference type="ChEBI" id="CHEBI:29999"/>
        <dbReference type="ChEBI" id="CHEBI:57287"/>
        <dbReference type="ChEBI" id="CHEBI:58343"/>
        <dbReference type="ChEBI" id="CHEBI:64479"/>
        <dbReference type="EC" id="2.7.8.7"/>
    </reaction>
</comment>
<dbReference type="InterPro" id="IPR037143">
    <property type="entry name" value="4-PPantetheinyl_Trfase_dom_sf"/>
</dbReference>
<evidence type="ECO:0000256" key="9">
    <source>
        <dbReference type="ARBA" id="ARBA00023027"/>
    </source>
</evidence>
<dbReference type="EMBL" id="JBEPMA010000006">
    <property type="protein sequence ID" value="MET3617575.1"/>
    <property type="molecule type" value="Genomic_DNA"/>
</dbReference>
<dbReference type="SUPFAM" id="SSF53613">
    <property type="entry name" value="Ribokinase-like"/>
    <property type="match status" value="1"/>
</dbReference>
<dbReference type="NCBIfam" id="TIGR00556">
    <property type="entry name" value="pantethn_trn"/>
    <property type="match status" value="1"/>
</dbReference>
<dbReference type="HAMAP" id="MF_01965">
    <property type="entry name" value="NADHX_dehydratase"/>
    <property type="match status" value="1"/>
</dbReference>
<keyword evidence="9 14" id="KW-0520">NAD</keyword>
<keyword evidence="1 13" id="KW-0444">Lipid biosynthesis</keyword>